<dbReference type="Pfam" id="PF06983">
    <property type="entry name" value="3-dmu-9_3-mt"/>
    <property type="match status" value="2"/>
</dbReference>
<dbReference type="STRING" id="1224164.B843_02110"/>
<evidence type="ECO:0000313" key="2">
    <source>
        <dbReference type="EMBL" id="AHI21814.1"/>
    </source>
</evidence>
<name>W5XYQ1_9CORY</name>
<dbReference type="Gene3D" id="3.10.180.10">
    <property type="entry name" value="2,3-Dihydroxybiphenyl 1,2-Dioxygenase, domain 1"/>
    <property type="match status" value="1"/>
</dbReference>
<dbReference type="InterPro" id="IPR028973">
    <property type="entry name" value="PhnB-like"/>
</dbReference>
<dbReference type="PANTHER" id="PTHR33990">
    <property type="entry name" value="PROTEIN YJDN-RELATED"/>
    <property type="match status" value="1"/>
</dbReference>
<dbReference type="SUPFAM" id="SSF54593">
    <property type="entry name" value="Glyoxalase/Bleomycin resistance protein/Dihydroxybiphenyl dioxygenase"/>
    <property type="match status" value="2"/>
</dbReference>
<dbReference type="Gene3D" id="3.30.720.110">
    <property type="match status" value="1"/>
</dbReference>
<sequence length="292" mass="32170">MQTIVPNIWCNGNALEIGQFYADAFPKSKITGIVRYPTEGLLDFQKPMAGQPLTVDVAIAGYKITLVNADDTFAPNPAISFMVTSPTPEATRALWDRLVAGGTVMMELGQYPFNPLYGWVEDKFGVSWQLLTDASGTAPYIYPNFMFCGRSQNRAAEAIETYTGIFPDSAVERVVTYGEMGTPANGVIEEDSVVFSTFTLAGQTFGAMDSAVKQPFDFNCGVAMLVNAHGQDEIDRYWQALSAAPEAERCGWLQDRFGVAWEIVPDNLGELMVRPNAYEKLMKMGKIVIDEF</sequence>
<dbReference type="Gene3D" id="3.30.720.100">
    <property type="match status" value="1"/>
</dbReference>
<keyword evidence="3" id="KW-1185">Reference proteome</keyword>
<organism evidence="2 3">
    <name type="scientific">Corynebacterium vitaeruminis DSM 20294</name>
    <dbReference type="NCBI Taxonomy" id="1224164"/>
    <lineage>
        <taxon>Bacteria</taxon>
        <taxon>Bacillati</taxon>
        <taxon>Actinomycetota</taxon>
        <taxon>Actinomycetes</taxon>
        <taxon>Mycobacteriales</taxon>
        <taxon>Corynebacteriaceae</taxon>
        <taxon>Corynebacterium</taxon>
    </lineage>
</organism>
<dbReference type="CDD" id="cd06588">
    <property type="entry name" value="PhnB_like"/>
    <property type="match status" value="2"/>
</dbReference>
<gene>
    <name evidence="2" type="ORF">B843_02110</name>
</gene>
<dbReference type="InterPro" id="IPR029068">
    <property type="entry name" value="Glyas_Bleomycin-R_OHBP_Dase"/>
</dbReference>
<feature type="domain" description="PhnB-like" evidence="1">
    <location>
        <begin position="3"/>
        <end position="130"/>
    </location>
</feature>
<protein>
    <recommendedName>
        <fullName evidence="1">PhnB-like domain-containing protein</fullName>
    </recommendedName>
</protein>
<dbReference type="eggNOG" id="COG3865">
    <property type="taxonomic scope" value="Bacteria"/>
</dbReference>
<accession>W5XYQ1</accession>
<dbReference type="HOGENOM" id="CLU_054535_0_0_11"/>
<dbReference type="RefSeq" id="WP_025251874.1">
    <property type="nucleotide sequence ID" value="NZ_CP004353.1"/>
</dbReference>
<dbReference type="Proteomes" id="UP000019222">
    <property type="component" value="Chromosome"/>
</dbReference>
<dbReference type="KEGG" id="cvt:B843_02110"/>
<dbReference type="AlphaFoldDB" id="W5XYQ1"/>
<evidence type="ECO:0000259" key="1">
    <source>
        <dbReference type="Pfam" id="PF06983"/>
    </source>
</evidence>
<reference evidence="2 3" key="1">
    <citation type="submission" date="2013-02" db="EMBL/GenBank/DDBJ databases">
        <title>The complete genome sequence of Corynebacterium vitaeruminis DSM 20294.</title>
        <authorList>
            <person name="Ruckert C."/>
            <person name="Albersmeier A."/>
            <person name="Kalinowski J."/>
        </authorList>
    </citation>
    <scope>NUCLEOTIDE SEQUENCE [LARGE SCALE GENOMIC DNA]</scope>
    <source>
        <strain evidence="3">ATCC 10234</strain>
    </source>
</reference>
<dbReference type="PATRIC" id="fig|1224164.3.peg.413"/>
<proteinExistence type="predicted"/>
<evidence type="ECO:0000313" key="3">
    <source>
        <dbReference type="Proteomes" id="UP000019222"/>
    </source>
</evidence>
<feature type="domain" description="PhnB-like" evidence="1">
    <location>
        <begin position="142"/>
        <end position="264"/>
    </location>
</feature>
<dbReference type="EMBL" id="CP004353">
    <property type="protein sequence ID" value="AHI21814.1"/>
    <property type="molecule type" value="Genomic_DNA"/>
</dbReference>